<keyword evidence="6" id="KW-0769">Symport</keyword>
<comment type="subcellular location">
    <subcellularLocation>
        <location evidence="1">Cell membrane</location>
        <topology evidence="1">Multi-pass membrane protein</topology>
    </subcellularLocation>
    <subcellularLocation>
        <location evidence="2">Golgi apparatus membrane</location>
        <topology evidence="2">Multi-pass membrane protein</topology>
    </subcellularLocation>
</comment>
<evidence type="ECO:0000256" key="7">
    <source>
        <dbReference type="ARBA" id="ARBA00022989"/>
    </source>
</evidence>
<dbReference type="InterPro" id="IPR036259">
    <property type="entry name" value="MFS_trans_sf"/>
</dbReference>
<feature type="transmembrane region" description="Helical" evidence="14">
    <location>
        <begin position="20"/>
        <end position="47"/>
    </location>
</feature>
<evidence type="ECO:0000256" key="8">
    <source>
        <dbReference type="ARBA" id="ARBA00023034"/>
    </source>
</evidence>
<dbReference type="KEGG" id="bfo:118411932"/>
<name>A0A9J7KV04_BRAFL</name>
<evidence type="ECO:0000256" key="6">
    <source>
        <dbReference type="ARBA" id="ARBA00022847"/>
    </source>
</evidence>
<dbReference type="SUPFAM" id="SSF103473">
    <property type="entry name" value="MFS general substrate transporter"/>
    <property type="match status" value="1"/>
</dbReference>
<evidence type="ECO:0000313" key="16">
    <source>
        <dbReference type="Proteomes" id="UP000001554"/>
    </source>
</evidence>
<dbReference type="GO" id="GO:0005886">
    <property type="term" value="C:plasma membrane"/>
    <property type="evidence" value="ECO:0000318"/>
    <property type="project" value="GO_Central"/>
</dbReference>
<evidence type="ECO:0000256" key="11">
    <source>
        <dbReference type="ARBA" id="ARBA00073869"/>
    </source>
</evidence>
<dbReference type="GeneID" id="118411932"/>
<keyword evidence="8" id="KW-0333">Golgi apparatus</keyword>
<evidence type="ECO:0000313" key="17">
    <source>
        <dbReference type="RefSeq" id="XP_035670343.1"/>
    </source>
</evidence>
<evidence type="ECO:0000256" key="9">
    <source>
        <dbReference type="ARBA" id="ARBA00023136"/>
    </source>
</evidence>
<dbReference type="Pfam" id="PF07690">
    <property type="entry name" value="MFS_1"/>
    <property type="match status" value="2"/>
</dbReference>
<feature type="transmembrane region" description="Helical" evidence="14">
    <location>
        <begin position="417"/>
        <end position="436"/>
    </location>
</feature>
<evidence type="ECO:0000256" key="1">
    <source>
        <dbReference type="ARBA" id="ARBA00004651"/>
    </source>
</evidence>
<keyword evidence="5 14" id="KW-0812">Transmembrane</keyword>
<dbReference type="OMA" id="CWIVIFI"/>
<accession>A0A9J7KV04</accession>
<feature type="domain" description="Major facilitator superfamily (MFS) profile" evidence="15">
    <location>
        <begin position="21"/>
        <end position="441"/>
    </location>
</feature>
<feature type="transmembrane region" description="Helical" evidence="14">
    <location>
        <begin position="115"/>
        <end position="138"/>
    </location>
</feature>
<feature type="transmembrane region" description="Helical" evidence="14">
    <location>
        <begin position="180"/>
        <end position="198"/>
    </location>
</feature>
<keyword evidence="9 14" id="KW-0472">Membrane</keyword>
<dbReference type="PROSITE" id="PS50850">
    <property type="entry name" value="MFS"/>
    <property type="match status" value="1"/>
</dbReference>
<feature type="transmembrane region" description="Helical" evidence="14">
    <location>
        <begin position="353"/>
        <end position="375"/>
    </location>
</feature>
<dbReference type="GO" id="GO:0000139">
    <property type="term" value="C:Golgi membrane"/>
    <property type="evidence" value="ECO:0007669"/>
    <property type="project" value="UniProtKB-SubCell"/>
</dbReference>
<evidence type="ECO:0000256" key="2">
    <source>
        <dbReference type="ARBA" id="ARBA00004653"/>
    </source>
</evidence>
<reference evidence="16" key="1">
    <citation type="journal article" date="2020" name="Nat. Ecol. Evol.">
        <title>Deeply conserved synteny resolves early events in vertebrate evolution.</title>
        <authorList>
            <person name="Simakov O."/>
            <person name="Marletaz F."/>
            <person name="Yue J.X."/>
            <person name="O'Connell B."/>
            <person name="Jenkins J."/>
            <person name="Brandt A."/>
            <person name="Calef R."/>
            <person name="Tung C.H."/>
            <person name="Huang T.K."/>
            <person name="Schmutz J."/>
            <person name="Satoh N."/>
            <person name="Yu J.K."/>
            <person name="Putnam N.H."/>
            <person name="Green R.E."/>
            <person name="Rokhsar D.S."/>
        </authorList>
    </citation>
    <scope>NUCLEOTIDE SEQUENCE [LARGE SCALE GENOMIC DNA]</scope>
    <source>
        <strain evidence="16">S238N-H82</strain>
    </source>
</reference>
<dbReference type="Gene3D" id="1.20.1250.20">
    <property type="entry name" value="MFS general substrate transporter like domains"/>
    <property type="match status" value="1"/>
</dbReference>
<dbReference type="RefSeq" id="XP_035670343.1">
    <property type="nucleotide sequence ID" value="XM_035814450.1"/>
</dbReference>
<protein>
    <recommendedName>
        <fullName evidence="11">Monocarboxylate transporter 13</fullName>
    </recommendedName>
    <alternativeName>
        <fullName evidence="12">Solute carrier family 16 member 13</fullName>
    </alternativeName>
</protein>
<evidence type="ECO:0000256" key="4">
    <source>
        <dbReference type="ARBA" id="ARBA00022475"/>
    </source>
</evidence>
<dbReference type="GO" id="GO:0016323">
    <property type="term" value="C:basolateral plasma membrane"/>
    <property type="evidence" value="ECO:0000318"/>
    <property type="project" value="GO_Central"/>
</dbReference>
<dbReference type="AlphaFoldDB" id="A0A9J7KV04"/>
<keyword evidence="4" id="KW-1003">Cell membrane</keyword>
<dbReference type="PANTHER" id="PTHR11360">
    <property type="entry name" value="MONOCARBOXYLATE TRANSPORTER"/>
    <property type="match status" value="1"/>
</dbReference>
<proteinExistence type="predicted"/>
<feature type="transmembrane region" description="Helical" evidence="14">
    <location>
        <begin position="387"/>
        <end position="405"/>
    </location>
</feature>
<gene>
    <name evidence="17" type="primary">LOC118411932</name>
</gene>
<evidence type="ECO:0000256" key="3">
    <source>
        <dbReference type="ARBA" id="ARBA00022448"/>
    </source>
</evidence>
<reference evidence="17" key="2">
    <citation type="submission" date="2025-08" db="UniProtKB">
        <authorList>
            <consortium name="RefSeq"/>
        </authorList>
    </citation>
    <scope>IDENTIFICATION</scope>
    <source>
        <strain evidence="17">S238N-H82</strain>
        <tissue evidence="17">Testes</tissue>
    </source>
</reference>
<keyword evidence="7 14" id="KW-1133">Transmembrane helix</keyword>
<evidence type="ECO:0000259" key="15">
    <source>
        <dbReference type="PROSITE" id="PS50850"/>
    </source>
</evidence>
<dbReference type="PANTHER" id="PTHR11360:SF313">
    <property type="entry name" value="MONOCARBOXYLATE TRANSPORTER 13-LIKE ISOFORM X1"/>
    <property type="match status" value="1"/>
</dbReference>
<evidence type="ECO:0000256" key="14">
    <source>
        <dbReference type="SAM" id="Phobius"/>
    </source>
</evidence>
<dbReference type="GO" id="GO:0008028">
    <property type="term" value="F:monocarboxylic acid transmembrane transporter activity"/>
    <property type="evidence" value="ECO:0000318"/>
    <property type="project" value="GO_Central"/>
</dbReference>
<feature type="transmembrane region" description="Helical" evidence="14">
    <location>
        <begin position="88"/>
        <end position="109"/>
    </location>
</feature>
<feature type="transmembrane region" description="Helical" evidence="14">
    <location>
        <begin position="150"/>
        <end position="168"/>
    </location>
</feature>
<evidence type="ECO:0000256" key="10">
    <source>
        <dbReference type="ARBA" id="ARBA00059080"/>
    </source>
</evidence>
<dbReference type="Proteomes" id="UP000001554">
    <property type="component" value="Chromosome 3"/>
</dbReference>
<feature type="transmembrane region" description="Helical" evidence="14">
    <location>
        <begin position="255"/>
        <end position="274"/>
    </location>
</feature>
<dbReference type="GO" id="GO:0015293">
    <property type="term" value="F:symporter activity"/>
    <property type="evidence" value="ECO:0007669"/>
    <property type="project" value="UniProtKB-KW"/>
</dbReference>
<comment type="function">
    <text evidence="10">Proton-linked monocarboxylate transporter. May catalyze the transport of monocarboxylates across the plasma membrane.</text>
</comment>
<evidence type="ECO:0000256" key="5">
    <source>
        <dbReference type="ARBA" id="ARBA00022692"/>
    </source>
</evidence>
<dbReference type="FunFam" id="1.20.1250.20:FF:000163">
    <property type="entry name" value="Putative monocarboxylate transporter 13"/>
    <property type="match status" value="1"/>
</dbReference>
<dbReference type="InterPro" id="IPR011701">
    <property type="entry name" value="MFS"/>
</dbReference>
<evidence type="ECO:0000256" key="12">
    <source>
        <dbReference type="ARBA" id="ARBA00078721"/>
    </source>
</evidence>
<sequence length="489" mass="51987">MPGNRQLKNRTAVDPPDGGWGWVVALAGSGILASTFGIIHSSGVFFVPWREQFVGASAAEVALVSTMVMGITNLAAPISSGLGGKFGFRPVIMAGGVLAAAGFCLSRFATHISHLYITVGCLVGFGSSLSVTNILVCLGRYFTTKRLRANSISTLGGSLGAFAFPPLFQLLIDEYGTKGALLIAGGIILHVVPLGALVRPIHLKAEATSITNSRKQPVFPDDNTLSVEIQDKGSHGCFYGCSIRKRFLSVLDVSLLKEPSLLIFLISVGFVASNRQASNIYLIPRAKFLGIDDYPAAFLMSIAGILGMFGRGIAGVLPEWERYRRIDQYGTVAVAMGFTMMLVPLAVSYGSMVAYSVVIGLLFGALIPLTITTVSDLVEIERLPSAMGLRMFVQGVATLAGPAVSGALRDVTGSYDATFLLGGACVLFGGLIPFSLHMRVFTQYKVKQTNKQTKEDIMDDTGMVDTAALNDNEPAPPDRPMIVTKETSL</sequence>
<dbReference type="InterPro" id="IPR050327">
    <property type="entry name" value="Proton-linked_MCT"/>
</dbReference>
<dbReference type="InterPro" id="IPR020846">
    <property type="entry name" value="MFS_dom"/>
</dbReference>
<feature type="transmembrane region" description="Helical" evidence="14">
    <location>
        <begin position="53"/>
        <end position="76"/>
    </location>
</feature>
<dbReference type="OrthoDB" id="6499973at2759"/>
<organism evidence="16 17">
    <name type="scientific">Branchiostoma floridae</name>
    <name type="common">Florida lancelet</name>
    <name type="synonym">Amphioxus</name>
    <dbReference type="NCBI Taxonomy" id="7739"/>
    <lineage>
        <taxon>Eukaryota</taxon>
        <taxon>Metazoa</taxon>
        <taxon>Chordata</taxon>
        <taxon>Cephalochordata</taxon>
        <taxon>Leptocardii</taxon>
        <taxon>Amphioxiformes</taxon>
        <taxon>Branchiostomatidae</taxon>
        <taxon>Branchiostoma</taxon>
    </lineage>
</organism>
<evidence type="ECO:0000256" key="13">
    <source>
        <dbReference type="SAM" id="MobiDB-lite"/>
    </source>
</evidence>
<keyword evidence="3" id="KW-0813">Transport</keyword>
<feature type="transmembrane region" description="Helical" evidence="14">
    <location>
        <begin position="294"/>
        <end position="317"/>
    </location>
</feature>
<keyword evidence="16" id="KW-1185">Reference proteome</keyword>
<feature type="transmembrane region" description="Helical" evidence="14">
    <location>
        <begin position="329"/>
        <end position="347"/>
    </location>
</feature>
<dbReference type="CDD" id="cd17352">
    <property type="entry name" value="MFS_MCT_SLC16"/>
    <property type="match status" value="1"/>
</dbReference>
<feature type="region of interest" description="Disordered" evidence="13">
    <location>
        <begin position="468"/>
        <end position="489"/>
    </location>
</feature>